<evidence type="ECO:0000256" key="1">
    <source>
        <dbReference type="SAM" id="MobiDB-lite"/>
    </source>
</evidence>
<feature type="compositionally biased region" description="Low complexity" evidence="1">
    <location>
        <begin position="56"/>
        <end position="80"/>
    </location>
</feature>
<dbReference type="InterPro" id="IPR051675">
    <property type="entry name" value="Endo/Exo/Phosphatase_dom_1"/>
</dbReference>
<comment type="caution">
    <text evidence="3">The sequence shown here is derived from an EMBL/GenBank/DDBJ whole genome shotgun (WGS) entry which is preliminary data.</text>
</comment>
<dbReference type="InterPro" id="IPR004509">
    <property type="entry name" value="Competence_ComEA_HhH"/>
</dbReference>
<evidence type="ECO:0000313" key="4">
    <source>
        <dbReference type="Proteomes" id="UP000730618"/>
    </source>
</evidence>
<feature type="domain" description="Helix-hairpin-helix DNA-binding motif class 1" evidence="2">
    <location>
        <begin position="135"/>
        <end position="154"/>
    </location>
</feature>
<organism evidence="3 4">
    <name type="scientific">Paenibacillus allorhizosphaerae</name>
    <dbReference type="NCBI Taxonomy" id="2849866"/>
    <lineage>
        <taxon>Bacteria</taxon>
        <taxon>Bacillati</taxon>
        <taxon>Bacillota</taxon>
        <taxon>Bacilli</taxon>
        <taxon>Bacillales</taxon>
        <taxon>Paenibacillaceae</taxon>
        <taxon>Paenibacillus</taxon>
    </lineage>
</organism>
<protein>
    <recommendedName>
        <fullName evidence="2">Helix-hairpin-helix DNA-binding motif class 1 domain-containing protein</fullName>
    </recommendedName>
</protein>
<dbReference type="Pfam" id="PF12836">
    <property type="entry name" value="HHH_3"/>
    <property type="match status" value="1"/>
</dbReference>
<dbReference type="SMART" id="SM00278">
    <property type="entry name" value="HhH1"/>
    <property type="match status" value="2"/>
</dbReference>
<dbReference type="Proteomes" id="UP000730618">
    <property type="component" value="Unassembled WGS sequence"/>
</dbReference>
<keyword evidence="4" id="KW-1185">Reference proteome</keyword>
<feature type="region of interest" description="Disordered" evidence="1">
    <location>
        <begin position="45"/>
        <end position="114"/>
    </location>
</feature>
<proteinExistence type="predicted"/>
<accession>A0ABM8VFF3</accession>
<gene>
    <name evidence="3" type="ORF">PAECIP111802_02070</name>
</gene>
<evidence type="ECO:0000259" key="2">
    <source>
        <dbReference type="SMART" id="SM00278"/>
    </source>
</evidence>
<dbReference type="InterPro" id="IPR003583">
    <property type="entry name" value="Hlx-hairpin-Hlx_DNA-bd_motif"/>
</dbReference>
<reference evidence="3 4" key="1">
    <citation type="submission" date="2021-06" db="EMBL/GenBank/DDBJ databases">
        <authorList>
            <person name="Criscuolo A."/>
        </authorList>
    </citation>
    <scope>NUCLEOTIDE SEQUENCE [LARGE SCALE GENOMIC DNA]</scope>
    <source>
        <strain evidence="4">CIP 111802</strain>
    </source>
</reference>
<name>A0ABM8VFF3_9BACL</name>
<dbReference type="PANTHER" id="PTHR21180:SF32">
    <property type="entry name" value="ENDONUCLEASE_EXONUCLEASE_PHOSPHATASE FAMILY DOMAIN-CONTAINING PROTEIN 1"/>
    <property type="match status" value="1"/>
</dbReference>
<evidence type="ECO:0000313" key="3">
    <source>
        <dbReference type="EMBL" id="CAG7634824.1"/>
    </source>
</evidence>
<feature type="compositionally biased region" description="Basic and acidic residues" evidence="1">
    <location>
        <begin position="81"/>
        <end position="92"/>
    </location>
</feature>
<dbReference type="EMBL" id="CAJVCE010000005">
    <property type="protein sequence ID" value="CAG7634824.1"/>
    <property type="molecule type" value="Genomic_DNA"/>
</dbReference>
<dbReference type="PANTHER" id="PTHR21180">
    <property type="entry name" value="ENDONUCLEASE/EXONUCLEASE/PHOSPHATASE FAMILY DOMAIN-CONTAINING PROTEIN 1"/>
    <property type="match status" value="1"/>
</dbReference>
<feature type="domain" description="Helix-hairpin-helix DNA-binding motif class 1" evidence="2">
    <location>
        <begin position="166"/>
        <end position="185"/>
    </location>
</feature>
<sequence>MSKGLMNFAVFLAFGLICCVLLWRPWAPNEASMGFKSADEEMRALLQQQTEERQAGAKASGSGKEAAAKAAPAPTANAKEAQPKNEPAKPADAKGTPENAPTGPPAEPEDKQTPLSEIKGTSQAGKINLNTATAEQLDELPGIGPSRAQAIIAIRQKLGGKFTSVEQLLEVKGIGEKMLSKIAPLVTLGP</sequence>
<dbReference type="NCBIfam" id="TIGR00426">
    <property type="entry name" value="competence protein ComEA helix-hairpin-helix repeat region"/>
    <property type="match status" value="1"/>
</dbReference>
<dbReference type="RefSeq" id="WP_218098419.1">
    <property type="nucleotide sequence ID" value="NZ_CAJVCE010000005.1"/>
</dbReference>